<proteinExistence type="predicted"/>
<feature type="non-terminal residue" evidence="2">
    <location>
        <position position="201"/>
    </location>
</feature>
<evidence type="ECO:0000313" key="2">
    <source>
        <dbReference type="EMBL" id="CAF87390.1"/>
    </source>
</evidence>
<sequence length="201" mass="22468">EGPPCTCPLCASDWSSCVPHSEGLQLSRDLGATYLELPSLNHVFVGRYFGSVLEYFMIQCLKHKAKERPEKRRGNKVDELLPPHLEQPGQRSTAHRMTHKCHICCKTRTLTMQEDHRPLSQLRADHKGRTQINSLFSKQARRGATDASVDIAELLLAAADLVFAASFGGANRSLALNFHRGSTFWNRTASSGTTQFAIWTF</sequence>
<organism evidence="2">
    <name type="scientific">Tetraodon nigroviridis</name>
    <name type="common">Spotted green pufferfish</name>
    <name type="synonym">Chelonodon nigroviridis</name>
    <dbReference type="NCBI Taxonomy" id="99883"/>
    <lineage>
        <taxon>Eukaryota</taxon>
        <taxon>Metazoa</taxon>
        <taxon>Chordata</taxon>
        <taxon>Craniata</taxon>
        <taxon>Vertebrata</taxon>
        <taxon>Euteleostomi</taxon>
        <taxon>Actinopterygii</taxon>
        <taxon>Neopterygii</taxon>
        <taxon>Teleostei</taxon>
        <taxon>Neoteleostei</taxon>
        <taxon>Acanthomorphata</taxon>
        <taxon>Eupercaria</taxon>
        <taxon>Tetraodontiformes</taxon>
        <taxon>Tetradontoidea</taxon>
        <taxon>Tetraodontidae</taxon>
        <taxon>Tetraodon</taxon>
    </lineage>
</organism>
<dbReference type="EMBL" id="CAAE01002324">
    <property type="protein sequence ID" value="CAF87390.1"/>
    <property type="molecule type" value="Genomic_DNA"/>
</dbReference>
<dbReference type="OrthoDB" id="10251809at2759"/>
<comment type="caution">
    <text evidence="2">The sequence shown here is derived from an EMBL/GenBank/DDBJ whole genome shotgun (WGS) entry which is preliminary data.</text>
</comment>
<protein>
    <submittedName>
        <fullName evidence="2">(spotted green pufferfish) hypothetical protein</fullName>
    </submittedName>
</protein>
<feature type="compositionally biased region" description="Basic and acidic residues" evidence="1">
    <location>
        <begin position="67"/>
        <end position="81"/>
    </location>
</feature>
<reference evidence="2" key="1">
    <citation type="journal article" date="2004" name="Nature">
        <title>Genome duplication in the teleost fish Tetraodon nigroviridis reveals the early vertebrate proto-karyotype.</title>
        <authorList>
            <person name="Jaillon O."/>
            <person name="Aury J.-M."/>
            <person name="Brunet F."/>
            <person name="Petit J.-L."/>
            <person name="Stange-Thomann N."/>
            <person name="Mauceli E."/>
            <person name="Bouneau L."/>
            <person name="Fischer C."/>
            <person name="Ozouf-Costaz C."/>
            <person name="Bernot A."/>
            <person name="Nicaud S."/>
            <person name="Jaffe D."/>
            <person name="Fisher S."/>
            <person name="Lutfalla G."/>
            <person name="Dossat C."/>
            <person name="Segurens B."/>
            <person name="Dasilva C."/>
            <person name="Salanoubat M."/>
            <person name="Levy M."/>
            <person name="Boudet N."/>
            <person name="Castellano S."/>
            <person name="Anthouard V."/>
            <person name="Jubin C."/>
            <person name="Castelli V."/>
            <person name="Katinka M."/>
            <person name="Vacherie B."/>
            <person name="Biemont C."/>
            <person name="Skalli Z."/>
            <person name="Cattolico L."/>
            <person name="Poulain J."/>
            <person name="De Berardinis V."/>
            <person name="Cruaud C."/>
            <person name="Duprat S."/>
            <person name="Brottier P."/>
            <person name="Coutanceau J.-P."/>
            <person name="Gouzy J."/>
            <person name="Parra G."/>
            <person name="Lardier G."/>
            <person name="Chapple C."/>
            <person name="McKernan K.J."/>
            <person name="McEwan P."/>
            <person name="Bosak S."/>
            <person name="Kellis M."/>
            <person name="Volff J.-N."/>
            <person name="Guigo R."/>
            <person name="Zody M.C."/>
            <person name="Mesirov J."/>
            <person name="Lindblad-Toh K."/>
            <person name="Birren B."/>
            <person name="Nusbaum C."/>
            <person name="Kahn D."/>
            <person name="Robinson-Rechavi M."/>
            <person name="Laudet V."/>
            <person name="Schachter V."/>
            <person name="Quetier F."/>
            <person name="Saurin W."/>
            <person name="Scarpelli C."/>
            <person name="Wincker P."/>
            <person name="Lander E.S."/>
            <person name="Weissenbach J."/>
            <person name="Roest Crollius H."/>
        </authorList>
    </citation>
    <scope>NUCLEOTIDE SEQUENCE [LARGE SCALE GENOMIC DNA]</scope>
</reference>
<dbReference type="KEGG" id="tng:GSTEN00000075G001"/>
<dbReference type="AlphaFoldDB" id="Q4TI92"/>
<feature type="region of interest" description="Disordered" evidence="1">
    <location>
        <begin position="67"/>
        <end position="92"/>
    </location>
</feature>
<reference evidence="2" key="2">
    <citation type="submission" date="2004-02" db="EMBL/GenBank/DDBJ databases">
        <authorList>
            <consortium name="Genoscope"/>
            <consortium name="Whitehead Institute Centre for Genome Research"/>
        </authorList>
    </citation>
    <scope>NUCLEOTIDE SEQUENCE</scope>
</reference>
<evidence type="ECO:0000256" key="1">
    <source>
        <dbReference type="SAM" id="MobiDB-lite"/>
    </source>
</evidence>
<accession>Q4TI92</accession>
<gene>
    <name evidence="2" type="ORF">GSTENG00000075001</name>
</gene>
<name>Q4TI92_TETNG</name>